<evidence type="ECO:0008006" key="3">
    <source>
        <dbReference type="Google" id="ProtNLM"/>
    </source>
</evidence>
<feature type="non-terminal residue" evidence="2">
    <location>
        <position position="1"/>
    </location>
</feature>
<protein>
    <recommendedName>
        <fullName evidence="3">N-acetyltransferase domain-containing protein</fullName>
    </recommendedName>
</protein>
<dbReference type="EMBL" id="UINC01106004">
    <property type="protein sequence ID" value="SVC70349.1"/>
    <property type="molecule type" value="Genomic_DNA"/>
</dbReference>
<gene>
    <name evidence="2" type="ORF">METZ01_LOCUS323203</name>
</gene>
<dbReference type="SUPFAM" id="SSF55729">
    <property type="entry name" value="Acyl-CoA N-acyltransferases (Nat)"/>
    <property type="match status" value="1"/>
</dbReference>
<evidence type="ECO:0000313" key="2">
    <source>
        <dbReference type="EMBL" id="SVC70349.1"/>
    </source>
</evidence>
<dbReference type="Pfam" id="PF13527">
    <property type="entry name" value="Acetyltransf_9"/>
    <property type="match status" value="1"/>
</dbReference>
<dbReference type="CDD" id="cd04301">
    <property type="entry name" value="NAT_SF"/>
    <property type="match status" value="1"/>
</dbReference>
<reference evidence="2" key="1">
    <citation type="submission" date="2018-05" db="EMBL/GenBank/DDBJ databases">
        <authorList>
            <person name="Lanie J.A."/>
            <person name="Ng W.-L."/>
            <person name="Kazmierczak K.M."/>
            <person name="Andrzejewski T.M."/>
            <person name="Davidsen T.M."/>
            <person name="Wayne K.J."/>
            <person name="Tettelin H."/>
            <person name="Glass J.I."/>
            <person name="Rusch D."/>
            <person name="Podicherti R."/>
            <person name="Tsui H.-C.T."/>
            <person name="Winkler M.E."/>
        </authorList>
    </citation>
    <scope>NUCLEOTIDE SEQUENCE</scope>
</reference>
<proteinExistence type="predicted"/>
<keyword evidence="1" id="KW-1133">Transmembrane helix</keyword>
<keyword evidence="1" id="KW-0472">Membrane</keyword>
<evidence type="ECO:0000256" key="1">
    <source>
        <dbReference type="SAM" id="Phobius"/>
    </source>
</evidence>
<organism evidence="2">
    <name type="scientific">marine metagenome</name>
    <dbReference type="NCBI Taxonomy" id="408172"/>
    <lineage>
        <taxon>unclassified sequences</taxon>
        <taxon>metagenomes</taxon>
        <taxon>ecological metagenomes</taxon>
    </lineage>
</organism>
<dbReference type="AlphaFoldDB" id="A0A382PAF6"/>
<sequence>SLFFKKLYTGMGAYGSMDLFNWKIQENYASTGIINLIKDDKEIVSTTSLTPKFLYFKGKKKIVAEIGDAFTDPNYQRKGMFSLLINQTRKDAETKGIPFIYGTPNEQSLPGYEKKANFVVIKSINVKSMNFPVNISPIISRRTHWLLGNLIGYFYLVFILSLYGLKKFINKTYSMARINEINKIPNDWDEFWQKAHVSHDFIFSRDSKAMEWRFVNHPNKYRFYTLKQQNEIIGYLIYRTLHENGNTKLFIADYLFLKGSEEKLKTLLFKVLKDSIEENVTTISVWCSQDSPYFEILKDFGFKSMGNVPVICYQNDFASKVQDGCQKWHFTISDSDNI</sequence>
<accession>A0A382PAF6</accession>
<dbReference type="InterPro" id="IPR016181">
    <property type="entry name" value="Acyl_CoA_acyltransferase"/>
</dbReference>
<name>A0A382PAF6_9ZZZZ</name>
<dbReference type="Gene3D" id="3.40.630.30">
    <property type="match status" value="1"/>
</dbReference>
<feature type="transmembrane region" description="Helical" evidence="1">
    <location>
        <begin position="145"/>
        <end position="165"/>
    </location>
</feature>
<keyword evidence="1" id="KW-0812">Transmembrane</keyword>